<name>A0A0F9CHT6_9ZZZZ</name>
<organism evidence="2">
    <name type="scientific">marine sediment metagenome</name>
    <dbReference type="NCBI Taxonomy" id="412755"/>
    <lineage>
        <taxon>unclassified sequences</taxon>
        <taxon>metagenomes</taxon>
        <taxon>ecological metagenomes</taxon>
    </lineage>
</organism>
<feature type="compositionally biased region" description="Gly residues" evidence="1">
    <location>
        <begin position="35"/>
        <end position="52"/>
    </location>
</feature>
<comment type="caution">
    <text evidence="2">The sequence shown here is derived from an EMBL/GenBank/DDBJ whole genome shotgun (WGS) entry which is preliminary data.</text>
</comment>
<sequence length="191" mass="20850">MVQEIGEGRIKLEMTLDREELEGQLGQVFRATDPSGGGVPAGPAGGRPGGPLGAEERRVERSDRREERSDSKKSLRYLAKLGGIALGITAMVKSSQVMTTTLGALNSVLGGMIDSFLDFIIISQVIRSCYGCINRNINTIIQVIHCSRIKGFCAGFFITFNRTYCISRSSPFSSIRNNIFFTTTFGKNKSI</sequence>
<feature type="region of interest" description="Disordered" evidence="1">
    <location>
        <begin position="29"/>
        <end position="71"/>
    </location>
</feature>
<dbReference type="AlphaFoldDB" id="A0A0F9CHT6"/>
<accession>A0A0F9CHT6</accession>
<reference evidence="2" key="1">
    <citation type="journal article" date="2015" name="Nature">
        <title>Complex archaea that bridge the gap between prokaryotes and eukaryotes.</title>
        <authorList>
            <person name="Spang A."/>
            <person name="Saw J.H."/>
            <person name="Jorgensen S.L."/>
            <person name="Zaremba-Niedzwiedzka K."/>
            <person name="Martijn J."/>
            <person name="Lind A.E."/>
            <person name="van Eijk R."/>
            <person name="Schleper C."/>
            <person name="Guy L."/>
            <person name="Ettema T.J."/>
        </authorList>
    </citation>
    <scope>NUCLEOTIDE SEQUENCE</scope>
</reference>
<feature type="compositionally biased region" description="Basic and acidic residues" evidence="1">
    <location>
        <begin position="54"/>
        <end position="71"/>
    </location>
</feature>
<evidence type="ECO:0000313" key="2">
    <source>
        <dbReference type="EMBL" id="KKL05236.1"/>
    </source>
</evidence>
<proteinExistence type="predicted"/>
<evidence type="ECO:0000256" key="1">
    <source>
        <dbReference type="SAM" id="MobiDB-lite"/>
    </source>
</evidence>
<dbReference type="EMBL" id="LAZR01044203">
    <property type="protein sequence ID" value="KKL05236.1"/>
    <property type="molecule type" value="Genomic_DNA"/>
</dbReference>
<protein>
    <submittedName>
        <fullName evidence="2">Uncharacterized protein</fullName>
    </submittedName>
</protein>
<gene>
    <name evidence="2" type="ORF">LCGC14_2608100</name>
</gene>